<dbReference type="InterPro" id="IPR005135">
    <property type="entry name" value="Endo/exonuclease/phosphatase"/>
</dbReference>
<evidence type="ECO:0000259" key="1">
    <source>
        <dbReference type="Pfam" id="PF14529"/>
    </source>
</evidence>
<comment type="caution">
    <text evidence="2">The sequence shown here is derived from an EMBL/GenBank/DDBJ whole genome shotgun (WGS) entry which is preliminary data.</text>
</comment>
<dbReference type="Gene3D" id="3.60.10.10">
    <property type="entry name" value="Endonuclease/exonuclease/phosphatase"/>
    <property type="match status" value="1"/>
</dbReference>
<dbReference type="GO" id="GO:0003824">
    <property type="term" value="F:catalytic activity"/>
    <property type="evidence" value="ECO:0007669"/>
    <property type="project" value="InterPro"/>
</dbReference>
<organism evidence="2 3">
    <name type="scientific">Synchytrium endobioticum</name>
    <dbReference type="NCBI Taxonomy" id="286115"/>
    <lineage>
        <taxon>Eukaryota</taxon>
        <taxon>Fungi</taxon>
        <taxon>Fungi incertae sedis</taxon>
        <taxon>Chytridiomycota</taxon>
        <taxon>Chytridiomycota incertae sedis</taxon>
        <taxon>Chytridiomycetes</taxon>
        <taxon>Synchytriales</taxon>
        <taxon>Synchytriaceae</taxon>
        <taxon>Synchytrium</taxon>
    </lineage>
</organism>
<name>A0A507DNX0_9FUNG</name>
<dbReference type="VEuPathDB" id="FungiDB:SeMB42_g00821"/>
<keyword evidence="3" id="KW-1185">Reference proteome</keyword>
<proteinExistence type="predicted"/>
<dbReference type="Proteomes" id="UP000317494">
    <property type="component" value="Unassembled WGS sequence"/>
</dbReference>
<dbReference type="AlphaFoldDB" id="A0A507DNX0"/>
<dbReference type="InterPro" id="IPR036691">
    <property type="entry name" value="Endo/exonu/phosph_ase_sf"/>
</dbReference>
<sequence>MVSPSYVTQSTNTTNSNSSARTTNIWIKFRDTLIGGDYLPPSLSYATRNKLLEIQETFKRATTHQNIMVAGDFNIRLGGTTGDTGKSRAAEDFMSIIDAGAVLESPDNGKWMFQGSQGWSIVDHILTSTNMHNMRQKVQVHESQV</sequence>
<dbReference type="EMBL" id="QEAN01000018">
    <property type="protein sequence ID" value="TPX53364.1"/>
    <property type="molecule type" value="Genomic_DNA"/>
</dbReference>
<accession>A0A507DNX0</accession>
<dbReference type="Pfam" id="PF14529">
    <property type="entry name" value="Exo_endo_phos_2"/>
    <property type="match status" value="1"/>
</dbReference>
<gene>
    <name evidence="2" type="ORF">SeMB42_g00821</name>
</gene>
<feature type="domain" description="Endonuclease/exonuclease/phosphatase" evidence="1">
    <location>
        <begin position="38"/>
        <end position="138"/>
    </location>
</feature>
<evidence type="ECO:0000313" key="3">
    <source>
        <dbReference type="Proteomes" id="UP000317494"/>
    </source>
</evidence>
<reference evidence="2 3" key="1">
    <citation type="journal article" date="2019" name="Sci. Rep.">
        <title>Comparative genomics of chytrid fungi reveal insights into the obligate biotrophic and pathogenic lifestyle of Synchytrium endobioticum.</title>
        <authorList>
            <person name="van de Vossenberg B.T.L.H."/>
            <person name="Warris S."/>
            <person name="Nguyen H.D.T."/>
            <person name="van Gent-Pelzer M.P.E."/>
            <person name="Joly D.L."/>
            <person name="van de Geest H.C."/>
            <person name="Bonants P.J.M."/>
            <person name="Smith D.S."/>
            <person name="Levesque C.A."/>
            <person name="van der Lee T.A.J."/>
        </authorList>
    </citation>
    <scope>NUCLEOTIDE SEQUENCE [LARGE SCALE GENOMIC DNA]</scope>
    <source>
        <strain evidence="2 3">MB42</strain>
    </source>
</reference>
<evidence type="ECO:0000313" key="2">
    <source>
        <dbReference type="EMBL" id="TPX53364.1"/>
    </source>
</evidence>
<dbReference type="SUPFAM" id="SSF56219">
    <property type="entry name" value="DNase I-like"/>
    <property type="match status" value="1"/>
</dbReference>
<protein>
    <recommendedName>
        <fullName evidence="1">Endonuclease/exonuclease/phosphatase domain-containing protein</fullName>
    </recommendedName>
</protein>